<dbReference type="PROSITE" id="PS52016">
    <property type="entry name" value="TONB_DEPENDENT_REC_3"/>
    <property type="match status" value="1"/>
</dbReference>
<reference evidence="11" key="1">
    <citation type="journal article" date="2019" name="Int. J. Syst. Evol. Microbiol.">
        <title>The Global Catalogue of Microorganisms (GCM) 10K type strain sequencing project: providing services to taxonomists for standard genome sequencing and annotation.</title>
        <authorList>
            <consortium name="The Broad Institute Genomics Platform"/>
            <consortium name="The Broad Institute Genome Sequencing Center for Infectious Disease"/>
            <person name="Wu L."/>
            <person name="Ma J."/>
        </authorList>
    </citation>
    <scope>NUCLEOTIDE SEQUENCE [LARGE SCALE GENOMIC DNA]</scope>
    <source>
        <strain evidence="11">CCUG 58938</strain>
    </source>
</reference>
<evidence type="ECO:0000256" key="6">
    <source>
        <dbReference type="ARBA" id="ARBA00023237"/>
    </source>
</evidence>
<feature type="chain" id="PRO_5046833092" evidence="8">
    <location>
        <begin position="20"/>
        <end position="712"/>
    </location>
</feature>
<dbReference type="Gene3D" id="2.40.170.20">
    <property type="entry name" value="TonB-dependent receptor, beta-barrel domain"/>
    <property type="match status" value="1"/>
</dbReference>
<dbReference type="RefSeq" id="WP_377577800.1">
    <property type="nucleotide sequence ID" value="NZ_JBHTKA010000001.1"/>
</dbReference>
<keyword evidence="2 7" id="KW-0813">Transport</keyword>
<dbReference type="PANTHER" id="PTHR30069:SF50">
    <property type="entry name" value="TONB-DEPENDENT RECEPTOR HI_1217-RELATED"/>
    <property type="match status" value="1"/>
</dbReference>
<evidence type="ECO:0000256" key="8">
    <source>
        <dbReference type="SAM" id="SignalP"/>
    </source>
</evidence>
<comment type="caution">
    <text evidence="10">The sequence shown here is derived from an EMBL/GenBank/DDBJ whole genome shotgun (WGS) entry which is preliminary data.</text>
</comment>
<keyword evidence="3 7" id="KW-1134">Transmembrane beta strand</keyword>
<evidence type="ECO:0000256" key="3">
    <source>
        <dbReference type="ARBA" id="ARBA00022452"/>
    </source>
</evidence>
<dbReference type="Proteomes" id="UP001597112">
    <property type="component" value="Unassembled WGS sequence"/>
</dbReference>
<evidence type="ECO:0000313" key="10">
    <source>
        <dbReference type="EMBL" id="MFD0999408.1"/>
    </source>
</evidence>
<dbReference type="InterPro" id="IPR012910">
    <property type="entry name" value="Plug_dom"/>
</dbReference>
<protein>
    <submittedName>
        <fullName evidence="10">TonB-dependent receptor plug domain-containing protein</fullName>
    </submittedName>
</protein>
<dbReference type="Gene3D" id="2.170.130.10">
    <property type="entry name" value="TonB-dependent receptor, plug domain"/>
    <property type="match status" value="1"/>
</dbReference>
<dbReference type="InterPro" id="IPR036942">
    <property type="entry name" value="Beta-barrel_TonB_sf"/>
</dbReference>
<keyword evidence="5 7" id="KW-0472">Membrane</keyword>
<keyword evidence="6 7" id="KW-0998">Cell outer membrane</keyword>
<gene>
    <name evidence="10" type="ORF">ACFQ21_08825</name>
</gene>
<evidence type="ECO:0000256" key="1">
    <source>
        <dbReference type="ARBA" id="ARBA00004571"/>
    </source>
</evidence>
<keyword evidence="10" id="KW-0675">Receptor</keyword>
<proteinExistence type="inferred from homology"/>
<accession>A0ABW3JZK4</accession>
<keyword evidence="8" id="KW-0732">Signal</keyword>
<dbReference type="InterPro" id="IPR037066">
    <property type="entry name" value="Plug_dom_sf"/>
</dbReference>
<evidence type="ECO:0000256" key="7">
    <source>
        <dbReference type="PROSITE-ProRule" id="PRU01360"/>
    </source>
</evidence>
<evidence type="ECO:0000313" key="11">
    <source>
        <dbReference type="Proteomes" id="UP001597112"/>
    </source>
</evidence>
<evidence type="ECO:0000256" key="2">
    <source>
        <dbReference type="ARBA" id="ARBA00022448"/>
    </source>
</evidence>
<dbReference type="SUPFAM" id="SSF56935">
    <property type="entry name" value="Porins"/>
    <property type="match status" value="1"/>
</dbReference>
<keyword evidence="4 7" id="KW-0812">Transmembrane</keyword>
<name>A0ABW3JZK4_9BACT</name>
<sequence>MKHVLLFVFLIGNIVCAWAQDPISTDSLARYYDMSLEELNKVKASGVSSELEKFLNSLMSVASQKTLSTRESPGIVSLVTEEEIKQSGARDLVDVFRLIPGFDFAYDGNGKIGLGIRGNWVNEGKVLLLMDGIQMNDIFSATLSFGNHFSVSSISRIEIIRGPGSAIYGGFAELGVINIITKKGSDLKGGYATASYGQTSNTYARRNIEFGIGNTVKQWDISLTGMAGQGNLGDRSAFVQTRSTGGGSLNPSRIQGSYQSLIGNADANPFMLNLKASHKAFSFKAIFDNYGSTVREESDANGNMVISAQNFSLSSEVKYDLKISRKLTVTPGIGYIHQAPKIKSTSDSISYSKEQGERIKGGVLLVYNPSRKINVTAGSEFFRDQATNNKDSIQTANGAVKSIHYNNYAFFSQLLIKHRLANLILGARYDHNSNYGSAFVPRIGLTRKINRWHFKALYSGSFRAPTIQNIALGVQMDSSNAGPTRSMKPEKTTIAELETGYQLTHDLVMTLNIYNSIIKNPIVYNSDLDIYSNGDKAATRGLEIEWRYKRHWGYIVANYSFYSVKGLSKISSYATRQYTSGDGVLPSGEEANTAVVLAFPAHKASMNASVRVHRKISVSPTLIFYGKRYGYDLTPVTQGTYKNELITQNPALLANLYIYWKTPVRGLESGAGAYNLFNKNYNYLSPYFTVTGSYPSMSREFMLRLTYTLNSR</sequence>
<feature type="signal peptide" evidence="8">
    <location>
        <begin position="1"/>
        <end position="19"/>
    </location>
</feature>
<organism evidence="10 11">
    <name type="scientific">Ohtaekwangia kribbensis</name>
    <dbReference type="NCBI Taxonomy" id="688913"/>
    <lineage>
        <taxon>Bacteria</taxon>
        <taxon>Pseudomonadati</taxon>
        <taxon>Bacteroidota</taxon>
        <taxon>Cytophagia</taxon>
        <taxon>Cytophagales</taxon>
        <taxon>Fulvivirgaceae</taxon>
        <taxon>Ohtaekwangia</taxon>
    </lineage>
</organism>
<evidence type="ECO:0000256" key="5">
    <source>
        <dbReference type="ARBA" id="ARBA00023136"/>
    </source>
</evidence>
<keyword evidence="11" id="KW-1185">Reference proteome</keyword>
<dbReference type="EMBL" id="JBHTKA010000001">
    <property type="protein sequence ID" value="MFD0999408.1"/>
    <property type="molecule type" value="Genomic_DNA"/>
</dbReference>
<dbReference type="Pfam" id="PF07715">
    <property type="entry name" value="Plug"/>
    <property type="match status" value="1"/>
</dbReference>
<feature type="domain" description="TonB-dependent receptor plug" evidence="9">
    <location>
        <begin position="69"/>
        <end position="175"/>
    </location>
</feature>
<dbReference type="PANTHER" id="PTHR30069">
    <property type="entry name" value="TONB-DEPENDENT OUTER MEMBRANE RECEPTOR"/>
    <property type="match status" value="1"/>
</dbReference>
<evidence type="ECO:0000259" key="9">
    <source>
        <dbReference type="Pfam" id="PF07715"/>
    </source>
</evidence>
<comment type="similarity">
    <text evidence="7">Belongs to the TonB-dependent receptor family.</text>
</comment>
<comment type="subcellular location">
    <subcellularLocation>
        <location evidence="1 7">Cell outer membrane</location>
        <topology evidence="1 7">Multi-pass membrane protein</topology>
    </subcellularLocation>
</comment>
<evidence type="ECO:0000256" key="4">
    <source>
        <dbReference type="ARBA" id="ARBA00022692"/>
    </source>
</evidence>
<dbReference type="InterPro" id="IPR039426">
    <property type="entry name" value="TonB-dep_rcpt-like"/>
</dbReference>